<sequence>MKKLTPRQQRILGLLFRGESWSSSAVYAELRKAEEGVSLVTVKRALADLSQLNLLFVKGVGRATSYEISVSGRIYADVDAEAYCAVEPDKRYGSSCFNFSLFPKFPTDIFLASERLTLDEATNEYKKRTTDLSEIVQKKELERLVIELSWKSSKIEGNTYTLLDTEKLILEHKEAHGHSKNEARMILNHKDAFTFIHEHAEAFKSLTRANLEQLHALLVKDMNVGLGLRKTPVGVLGSTYRPLDNIHQITDAISDLSRVVSLMETPYAKALVSLLGISYIQPFEDGNKRTSRLMANALLMAYSCAPLSYRSVDENAYREATLVFYELNSIVSFKKIFIEQYDFAARNYAVK</sequence>
<comment type="caution">
    <text evidence="4">The sequence shown here is derived from an EMBL/GenBank/DDBJ whole genome shotgun (WGS) entry which is preliminary data.</text>
</comment>
<dbReference type="InterPro" id="IPR036390">
    <property type="entry name" value="WH_DNA-bd_sf"/>
</dbReference>
<keyword evidence="1" id="KW-0547">Nucleotide-binding</keyword>
<dbReference type="PANTHER" id="PTHR13504:SF38">
    <property type="entry name" value="FIDO DOMAIN-CONTAINING PROTEIN"/>
    <property type="match status" value="1"/>
</dbReference>
<dbReference type="Gene3D" id="1.10.10.10">
    <property type="entry name" value="Winged helix-like DNA-binding domain superfamily/Winged helix DNA-binding domain"/>
    <property type="match status" value="1"/>
</dbReference>
<protein>
    <recommendedName>
        <fullName evidence="3">Fido domain-containing protein</fullName>
    </recommendedName>
</protein>
<gene>
    <name evidence="4" type="ORF">A3D65_04840</name>
</gene>
<dbReference type="InterPro" id="IPR036597">
    <property type="entry name" value="Fido-like_dom_sf"/>
</dbReference>
<dbReference type="EMBL" id="MHLL01000032">
    <property type="protein sequence ID" value="OGZ08554.1"/>
    <property type="molecule type" value="Genomic_DNA"/>
</dbReference>
<feature type="site" description="Important for autoinhibition of adenylyltransferase activity" evidence="2">
    <location>
        <position position="156"/>
    </location>
</feature>
<evidence type="ECO:0000256" key="2">
    <source>
        <dbReference type="PIRSR" id="PIRSR640198-3"/>
    </source>
</evidence>
<feature type="binding site" evidence="1">
    <location>
        <begin position="285"/>
        <end position="292"/>
    </location>
    <ligand>
        <name>ATP</name>
        <dbReference type="ChEBI" id="CHEBI:30616"/>
    </ligand>
</feature>
<organism evidence="4 5">
    <name type="scientific">Candidatus Lloydbacteria bacterium RIFCSPHIGHO2_02_FULL_50_13</name>
    <dbReference type="NCBI Taxonomy" id="1798661"/>
    <lineage>
        <taxon>Bacteria</taxon>
        <taxon>Candidatus Lloydiibacteriota</taxon>
    </lineage>
</organism>
<dbReference type="SUPFAM" id="SSF46785">
    <property type="entry name" value="Winged helix' DNA-binding domain"/>
    <property type="match status" value="1"/>
</dbReference>
<evidence type="ECO:0000313" key="5">
    <source>
        <dbReference type="Proteomes" id="UP000177996"/>
    </source>
</evidence>
<dbReference type="InterPro" id="IPR040198">
    <property type="entry name" value="Fido_containing"/>
</dbReference>
<feature type="domain" description="Fido" evidence="3">
    <location>
        <begin position="206"/>
        <end position="339"/>
    </location>
</feature>
<evidence type="ECO:0000313" key="4">
    <source>
        <dbReference type="EMBL" id="OGZ08554.1"/>
    </source>
</evidence>
<name>A0A1G2D4J0_9BACT</name>
<dbReference type="GO" id="GO:0005524">
    <property type="term" value="F:ATP binding"/>
    <property type="evidence" value="ECO:0007669"/>
    <property type="project" value="UniProtKB-KW"/>
</dbReference>
<dbReference type="STRING" id="1798661.A3D65_04840"/>
<dbReference type="AlphaFoldDB" id="A0A1G2D4J0"/>
<dbReference type="InterPro" id="IPR036388">
    <property type="entry name" value="WH-like_DNA-bd_sf"/>
</dbReference>
<evidence type="ECO:0000259" key="3">
    <source>
        <dbReference type="PROSITE" id="PS51459"/>
    </source>
</evidence>
<accession>A0A1G2D4J0</accession>
<reference evidence="4 5" key="1">
    <citation type="journal article" date="2016" name="Nat. Commun.">
        <title>Thousands of microbial genomes shed light on interconnected biogeochemical processes in an aquifer system.</title>
        <authorList>
            <person name="Anantharaman K."/>
            <person name="Brown C.T."/>
            <person name="Hug L.A."/>
            <person name="Sharon I."/>
            <person name="Castelle C.J."/>
            <person name="Probst A.J."/>
            <person name="Thomas B.C."/>
            <person name="Singh A."/>
            <person name="Wilkins M.J."/>
            <person name="Karaoz U."/>
            <person name="Brodie E.L."/>
            <person name="Williams K.H."/>
            <person name="Hubbard S.S."/>
            <person name="Banfield J.F."/>
        </authorList>
    </citation>
    <scope>NUCLEOTIDE SEQUENCE [LARGE SCALE GENOMIC DNA]</scope>
</reference>
<dbReference type="PROSITE" id="PS51459">
    <property type="entry name" value="FIDO"/>
    <property type="match status" value="1"/>
</dbReference>
<dbReference type="PANTHER" id="PTHR13504">
    <property type="entry name" value="FIDO DOMAIN-CONTAINING PROTEIN DDB_G0283145"/>
    <property type="match status" value="1"/>
</dbReference>
<proteinExistence type="predicted"/>
<dbReference type="InterPro" id="IPR003812">
    <property type="entry name" value="Fido"/>
</dbReference>
<dbReference type="SUPFAM" id="SSF140931">
    <property type="entry name" value="Fic-like"/>
    <property type="match status" value="1"/>
</dbReference>
<dbReference type="Proteomes" id="UP000177996">
    <property type="component" value="Unassembled WGS sequence"/>
</dbReference>
<dbReference type="Pfam" id="PF02661">
    <property type="entry name" value="Fic"/>
    <property type="match status" value="1"/>
</dbReference>
<evidence type="ECO:0000256" key="1">
    <source>
        <dbReference type="PIRSR" id="PIRSR640198-2"/>
    </source>
</evidence>
<keyword evidence="1" id="KW-0067">ATP-binding</keyword>
<dbReference type="Gene3D" id="1.10.3290.10">
    <property type="entry name" value="Fido-like domain"/>
    <property type="match status" value="1"/>
</dbReference>